<dbReference type="Pfam" id="PF02754">
    <property type="entry name" value="CCG"/>
    <property type="match status" value="1"/>
</dbReference>
<dbReference type="InterPro" id="IPR016169">
    <property type="entry name" value="FAD-bd_PCMH_sub2"/>
</dbReference>
<gene>
    <name evidence="13" type="ORF">FSW04_18475</name>
</gene>
<dbReference type="EMBL" id="CP042430">
    <property type="protein sequence ID" value="QEC49361.1"/>
    <property type="molecule type" value="Genomic_DNA"/>
</dbReference>
<keyword evidence="6" id="KW-0809">Transit peptide</keyword>
<dbReference type="EC" id="1.1.2.4" evidence="10"/>
<dbReference type="Pfam" id="PF13183">
    <property type="entry name" value="Fer4_8"/>
    <property type="match status" value="1"/>
</dbReference>
<dbReference type="GO" id="GO:0004458">
    <property type="term" value="F:D-lactate dehydrogenase (cytochrome) activity"/>
    <property type="evidence" value="ECO:0007669"/>
    <property type="project" value="UniProtKB-EC"/>
</dbReference>
<dbReference type="PROSITE" id="PS51379">
    <property type="entry name" value="4FE4S_FER_2"/>
    <property type="match status" value="1"/>
</dbReference>
<keyword evidence="8" id="KW-0408">Iron</keyword>
<dbReference type="InterPro" id="IPR004113">
    <property type="entry name" value="FAD-bd_oxidored_4_C"/>
</dbReference>
<evidence type="ECO:0000256" key="1">
    <source>
        <dbReference type="ARBA" id="ARBA00001974"/>
    </source>
</evidence>
<dbReference type="InterPro" id="IPR017896">
    <property type="entry name" value="4Fe4S_Fe-S-bd"/>
</dbReference>
<dbReference type="InterPro" id="IPR016166">
    <property type="entry name" value="FAD-bd_PCMH"/>
</dbReference>
<evidence type="ECO:0000259" key="11">
    <source>
        <dbReference type="PROSITE" id="PS51379"/>
    </source>
</evidence>
<dbReference type="PANTHER" id="PTHR11748:SF111">
    <property type="entry name" value="D-LACTATE DEHYDROGENASE, MITOCHONDRIAL-RELATED"/>
    <property type="match status" value="1"/>
</dbReference>
<dbReference type="InterPro" id="IPR016164">
    <property type="entry name" value="FAD-linked_Oxase-like_C"/>
</dbReference>
<dbReference type="Gene3D" id="1.10.45.10">
    <property type="entry name" value="Vanillyl-alcohol Oxidase, Chain A, domain 4"/>
    <property type="match status" value="1"/>
</dbReference>
<keyword evidence="4" id="KW-0479">Metal-binding</keyword>
<evidence type="ECO:0000256" key="6">
    <source>
        <dbReference type="ARBA" id="ARBA00022946"/>
    </source>
</evidence>
<evidence type="ECO:0000256" key="10">
    <source>
        <dbReference type="ARBA" id="ARBA00038897"/>
    </source>
</evidence>
<dbReference type="InterPro" id="IPR016171">
    <property type="entry name" value="Vanillyl_alc_oxidase_C-sub2"/>
</dbReference>
<dbReference type="SUPFAM" id="SSF55103">
    <property type="entry name" value="FAD-linked oxidases, C-terminal domain"/>
    <property type="match status" value="1"/>
</dbReference>
<evidence type="ECO:0000256" key="7">
    <source>
        <dbReference type="ARBA" id="ARBA00023002"/>
    </source>
</evidence>
<comment type="similarity">
    <text evidence="2">Belongs to the FAD-binding oxidoreductase/transferase type 4 family.</text>
</comment>
<dbReference type="GO" id="GO:0046872">
    <property type="term" value="F:metal ion binding"/>
    <property type="evidence" value="ECO:0007669"/>
    <property type="project" value="UniProtKB-KW"/>
</dbReference>
<keyword evidence="3" id="KW-0285">Flavoprotein</keyword>
<dbReference type="Pfam" id="PF01565">
    <property type="entry name" value="FAD_binding_4"/>
    <property type="match status" value="1"/>
</dbReference>
<evidence type="ECO:0000256" key="8">
    <source>
        <dbReference type="ARBA" id="ARBA00023004"/>
    </source>
</evidence>
<organism evidence="13 14">
    <name type="scientific">Baekduia soli</name>
    <dbReference type="NCBI Taxonomy" id="496014"/>
    <lineage>
        <taxon>Bacteria</taxon>
        <taxon>Bacillati</taxon>
        <taxon>Actinomycetota</taxon>
        <taxon>Thermoleophilia</taxon>
        <taxon>Solirubrobacterales</taxon>
        <taxon>Baekduiaceae</taxon>
        <taxon>Baekduia</taxon>
    </lineage>
</organism>
<dbReference type="PROSITE" id="PS51387">
    <property type="entry name" value="FAD_PCMH"/>
    <property type="match status" value="1"/>
</dbReference>
<comment type="cofactor">
    <cofactor evidence="1">
        <name>FAD</name>
        <dbReference type="ChEBI" id="CHEBI:57692"/>
    </cofactor>
</comment>
<evidence type="ECO:0000256" key="9">
    <source>
        <dbReference type="ARBA" id="ARBA00023014"/>
    </source>
</evidence>
<keyword evidence="5" id="KW-0274">FAD</keyword>
<dbReference type="GO" id="GO:0071949">
    <property type="term" value="F:FAD binding"/>
    <property type="evidence" value="ECO:0007669"/>
    <property type="project" value="InterPro"/>
</dbReference>
<keyword evidence="7" id="KW-0560">Oxidoreductase</keyword>
<dbReference type="InterPro" id="IPR006094">
    <property type="entry name" value="Oxid_FAD_bind_N"/>
</dbReference>
<dbReference type="Gene3D" id="3.30.43.10">
    <property type="entry name" value="Uridine Diphospho-n-acetylenolpyruvylglucosamine Reductase, domain 2"/>
    <property type="match status" value="1"/>
</dbReference>
<dbReference type="RefSeq" id="WP_146921723.1">
    <property type="nucleotide sequence ID" value="NZ_CP042430.1"/>
</dbReference>
<evidence type="ECO:0000313" key="13">
    <source>
        <dbReference type="EMBL" id="QEC49361.1"/>
    </source>
</evidence>
<evidence type="ECO:0000313" key="14">
    <source>
        <dbReference type="Proteomes" id="UP000321805"/>
    </source>
</evidence>
<dbReference type="PANTHER" id="PTHR11748">
    <property type="entry name" value="D-LACTATE DEHYDROGENASE"/>
    <property type="match status" value="1"/>
</dbReference>
<dbReference type="PROSITE" id="PS00198">
    <property type="entry name" value="4FE4S_FER_1"/>
    <property type="match status" value="1"/>
</dbReference>
<feature type="domain" description="4Fe-4S ferredoxin-type" evidence="11">
    <location>
        <begin position="545"/>
        <end position="575"/>
    </location>
</feature>
<dbReference type="InterPro" id="IPR009051">
    <property type="entry name" value="Helical_ferredxn"/>
</dbReference>
<dbReference type="SUPFAM" id="SSF56176">
    <property type="entry name" value="FAD-binding/transporter-associated domain-like"/>
    <property type="match status" value="1"/>
</dbReference>
<dbReference type="Gene3D" id="1.10.1060.10">
    <property type="entry name" value="Alpha-helical ferredoxin"/>
    <property type="match status" value="1"/>
</dbReference>
<protein>
    <recommendedName>
        <fullName evidence="10">D-lactate dehydrogenase (cytochrome)</fullName>
        <ecNumber evidence="10">1.1.2.4</ecNumber>
    </recommendedName>
</protein>
<evidence type="ECO:0000256" key="3">
    <source>
        <dbReference type="ARBA" id="ARBA00022630"/>
    </source>
</evidence>
<dbReference type="Gene3D" id="3.30.465.10">
    <property type="match status" value="1"/>
</dbReference>
<dbReference type="GO" id="GO:1903457">
    <property type="term" value="P:lactate catabolic process"/>
    <property type="evidence" value="ECO:0007669"/>
    <property type="project" value="TreeGrafter"/>
</dbReference>
<dbReference type="Pfam" id="PF02913">
    <property type="entry name" value="FAD-oxidase_C"/>
    <property type="match status" value="1"/>
</dbReference>
<dbReference type="InterPro" id="IPR017900">
    <property type="entry name" value="4Fe4S_Fe_S_CS"/>
</dbReference>
<sequence length="937" mass="98763">MATTFADRAPDSLAGGTPQPLRAELEALLGEAQVLSRPIDLVRYASDAGPYRRFPRVVVMARDEHDVARTLRHAATAGLPVTFRAAGTSLNGQAQTDGILIDVRRHFSGVRIAPGGERVTLRAGTLLGFANRLLAGHGRRLGPDPGSTNIATIGGVIANNSGGMRCGTTWDAYSTVESMTLVLADGTLLDTAAPGAEAAFAAAAPELAAGLLELRDEVRADAELSARIRRKFSIKNTMGYRLCAFLDADTPLEIFRRLVVGSEGTLAFVAEAVLRTRPEPARTTVAWLHFPTIDAAVAPVPALIAAGARAAELMVAPALVAAAWNIPGSPQAWKELPLESAALLVELGGDDDAQLDAAQAAAVRVLDGHRLLQPPGFTRDERAIEQAWTVREGLYGLMGRVRPAGTALIVEDVCVPPADMARCARDLQALLTRHGFAPGVAGHVSAGNLHFSLTPDFGRPEDLARYEAFMEDMVDLIVDVYDGSLKAEHGTGVNMAPHLEREWGPKATDIMWRLKALADPGGVLNPGTMLNRDPHCHLRDLKSQPPIEAYADACVECGFCEPVCPSRNATTTPRQRIVLRRELARQPHGSPVARAILEDFGHDVLDTCAADGTCAPVCPVAIDTGRLVKDLRAQGHRPAARRAAATAARHFGTVERAARAGVRAGHAAGGLLGDRALPEPAPGALPRSRREGAAAVYLPACVNRIFGAAEAGGGRTSLPTALVTVSARAGVPLWIPADAAGHCCATPWASKGYTDGHAVMAARVAEALWRWTDGGRLPVVIDASSCALGLVAEVPAALEPEARARHEQLEILDSVAWAHDRLLPGLQVARRVGTVAVHPTCATGHLGLTGTLQALAGALAEEVVIPAGTTCCGMAGDRGLLHPEVPASALREVAAGLVGRTLDACLCSNRTCEIGLQQVTGRPYESFVYLLEELTRP</sequence>
<dbReference type="InterPro" id="IPR004017">
    <property type="entry name" value="Cys_rich_dom"/>
</dbReference>
<keyword evidence="9" id="KW-0411">Iron-sulfur</keyword>
<dbReference type="InterPro" id="IPR016167">
    <property type="entry name" value="FAD-bd_PCMH_sub1"/>
</dbReference>
<feature type="domain" description="FAD-binding PCMH-type" evidence="12">
    <location>
        <begin position="51"/>
        <end position="279"/>
    </location>
</feature>
<proteinExistence type="inferred from homology"/>
<dbReference type="GO" id="GO:0051536">
    <property type="term" value="F:iron-sulfur cluster binding"/>
    <property type="evidence" value="ECO:0007669"/>
    <property type="project" value="UniProtKB-KW"/>
</dbReference>
<evidence type="ECO:0000259" key="12">
    <source>
        <dbReference type="PROSITE" id="PS51387"/>
    </source>
</evidence>
<evidence type="ECO:0000256" key="2">
    <source>
        <dbReference type="ARBA" id="ARBA00008000"/>
    </source>
</evidence>
<dbReference type="OrthoDB" id="9770306at2"/>
<dbReference type="GO" id="GO:0008720">
    <property type="term" value="F:D-lactate dehydrogenase (NAD+) activity"/>
    <property type="evidence" value="ECO:0007669"/>
    <property type="project" value="TreeGrafter"/>
</dbReference>
<name>A0A5B8U9S9_9ACTN</name>
<evidence type="ECO:0000256" key="5">
    <source>
        <dbReference type="ARBA" id="ARBA00022827"/>
    </source>
</evidence>
<accession>A0A5B8U9S9</accession>
<dbReference type="SUPFAM" id="SSF46548">
    <property type="entry name" value="alpha-helical ferredoxin"/>
    <property type="match status" value="1"/>
</dbReference>
<dbReference type="InterPro" id="IPR036318">
    <property type="entry name" value="FAD-bd_PCMH-like_sf"/>
</dbReference>
<reference evidence="13 14" key="1">
    <citation type="journal article" date="2018" name="J. Microbiol.">
        <title>Baekduia soli gen. nov., sp. nov., a novel bacterium isolated from the soil of Baekdu Mountain and proposal of a novel family name, Baekduiaceae fam. nov.</title>
        <authorList>
            <person name="An D.S."/>
            <person name="Siddiqi M.Z."/>
            <person name="Kim K.H."/>
            <person name="Yu H.S."/>
            <person name="Im W.T."/>
        </authorList>
    </citation>
    <scope>NUCLEOTIDE SEQUENCE [LARGE SCALE GENOMIC DNA]</scope>
    <source>
        <strain evidence="13 14">BR7-21</strain>
    </source>
</reference>
<dbReference type="KEGG" id="bsol:FSW04_18475"/>
<dbReference type="Proteomes" id="UP000321805">
    <property type="component" value="Chromosome"/>
</dbReference>
<dbReference type="AlphaFoldDB" id="A0A5B8U9S9"/>
<evidence type="ECO:0000256" key="4">
    <source>
        <dbReference type="ARBA" id="ARBA00022723"/>
    </source>
</evidence>
<dbReference type="Gene3D" id="3.30.70.2740">
    <property type="match status" value="1"/>
</dbReference>
<keyword evidence="14" id="KW-1185">Reference proteome</keyword>